<gene>
    <name evidence="1" type="ORF">FIBSPDRAFT_863312</name>
</gene>
<proteinExistence type="predicted"/>
<evidence type="ECO:0000313" key="1">
    <source>
        <dbReference type="EMBL" id="KZP18955.1"/>
    </source>
</evidence>
<dbReference type="EMBL" id="KV417568">
    <property type="protein sequence ID" value="KZP18955.1"/>
    <property type="molecule type" value="Genomic_DNA"/>
</dbReference>
<evidence type="ECO:0000313" key="2">
    <source>
        <dbReference type="Proteomes" id="UP000076532"/>
    </source>
</evidence>
<dbReference type="Proteomes" id="UP000076532">
    <property type="component" value="Unassembled WGS sequence"/>
</dbReference>
<dbReference type="AlphaFoldDB" id="A0A166HKE9"/>
<name>A0A166HKE9_9AGAM</name>
<accession>A0A166HKE9</accession>
<protein>
    <submittedName>
        <fullName evidence="1">Uncharacterized protein</fullName>
    </submittedName>
</protein>
<reference evidence="1 2" key="1">
    <citation type="journal article" date="2016" name="Mol. Biol. Evol.">
        <title>Comparative Genomics of Early-Diverging Mushroom-Forming Fungi Provides Insights into the Origins of Lignocellulose Decay Capabilities.</title>
        <authorList>
            <person name="Nagy L.G."/>
            <person name="Riley R."/>
            <person name="Tritt A."/>
            <person name="Adam C."/>
            <person name="Daum C."/>
            <person name="Floudas D."/>
            <person name="Sun H."/>
            <person name="Yadav J.S."/>
            <person name="Pangilinan J."/>
            <person name="Larsson K.H."/>
            <person name="Matsuura K."/>
            <person name="Barry K."/>
            <person name="Labutti K."/>
            <person name="Kuo R."/>
            <person name="Ohm R.A."/>
            <person name="Bhattacharya S.S."/>
            <person name="Shirouzu T."/>
            <person name="Yoshinaga Y."/>
            <person name="Martin F.M."/>
            <person name="Grigoriev I.V."/>
            <person name="Hibbett D.S."/>
        </authorList>
    </citation>
    <scope>NUCLEOTIDE SEQUENCE [LARGE SCALE GENOMIC DNA]</scope>
    <source>
        <strain evidence="1 2">CBS 109695</strain>
    </source>
</reference>
<sequence length="56" mass="6231">MITPAVHHRVPMLRRPTLPNKMAAAQLTYRAEVLRTLTVNENAPHVNRLIETCAGG</sequence>
<keyword evidence="2" id="KW-1185">Reference proteome</keyword>
<organism evidence="1 2">
    <name type="scientific">Athelia psychrophila</name>
    <dbReference type="NCBI Taxonomy" id="1759441"/>
    <lineage>
        <taxon>Eukaryota</taxon>
        <taxon>Fungi</taxon>
        <taxon>Dikarya</taxon>
        <taxon>Basidiomycota</taxon>
        <taxon>Agaricomycotina</taxon>
        <taxon>Agaricomycetes</taxon>
        <taxon>Agaricomycetidae</taxon>
        <taxon>Atheliales</taxon>
        <taxon>Atheliaceae</taxon>
        <taxon>Athelia</taxon>
    </lineage>
</organism>